<dbReference type="InterPro" id="IPR021729">
    <property type="entry name" value="DUF3298"/>
</dbReference>
<dbReference type="Pfam" id="PF13739">
    <property type="entry name" value="PdaC"/>
    <property type="match status" value="1"/>
</dbReference>
<feature type="domain" description="Deacetylase PdaC" evidence="3">
    <location>
        <begin position="193"/>
        <end position="280"/>
    </location>
</feature>
<proteinExistence type="predicted"/>
<dbReference type="Gene3D" id="3.90.640.20">
    <property type="entry name" value="Heat-shock cognate protein, ATPase"/>
    <property type="match status" value="1"/>
</dbReference>
<dbReference type="HOGENOM" id="CLU_753828_0_0_9"/>
<dbReference type="AlphaFoldDB" id="A0A075R4R8"/>
<dbReference type="InterPro" id="IPR037126">
    <property type="entry name" value="PdaC/RsiV-like_sf"/>
</dbReference>
<dbReference type="eggNOG" id="COG5513">
    <property type="taxonomic scope" value="Bacteria"/>
</dbReference>
<dbReference type="Pfam" id="PF11738">
    <property type="entry name" value="DUF3298"/>
    <property type="match status" value="1"/>
</dbReference>
<dbReference type="InterPro" id="IPR012854">
    <property type="entry name" value="Cu_amine_oxidase-like_N"/>
</dbReference>
<dbReference type="KEGG" id="blr:BRLA_c032350"/>
<dbReference type="Pfam" id="PF07833">
    <property type="entry name" value="Cu_amine_oxidN1"/>
    <property type="match status" value="1"/>
</dbReference>
<feature type="domain" description="Copper amine oxidase-like N-terminal" evidence="1">
    <location>
        <begin position="82"/>
        <end position="174"/>
    </location>
</feature>
<dbReference type="InterPro" id="IPR036582">
    <property type="entry name" value="Mao_N_sf"/>
</dbReference>
<keyword evidence="5" id="KW-1185">Reference proteome</keyword>
<sequence length="381" mass="43769">MLMKEYKQASHVIYCPFRVMVKRRNRSVHKGESCMRKARGFILMVAAMLHCVTFGANSVWAESTKQIDVLVDTKLLRSAGEVIKGTTFVTLDTLRNDFRFHVYYEPQTKRISILSSKKEIVMKVEDNAYLVNGHKLYMEEAPRIKDSSILVPLRVICENMGFSISQDSVTKAVSTHFVSENDLQFENKELKINRNHTNVSIQYPQLKWLSSNVEIQRKINDQLEKVALETFEMGSQASVEIREGENPYDYSLDYEITYNQNGLISVVFDQYTYTGGAHGMVDRVAYTIDIKTGKILSLQDLLKENPDYKAEISQQIKKQFQQKYGYLLTPFETINEQQAFYIKGDSVIIYFGLYEYTPYAAGIPEFAFPLASLLKGSMVSR</sequence>
<dbReference type="SUPFAM" id="SSF55383">
    <property type="entry name" value="Copper amine oxidase, domain N"/>
    <property type="match status" value="1"/>
</dbReference>
<dbReference type="Gene3D" id="3.30.565.40">
    <property type="entry name" value="Fervidobacterium nodosum Rt17-B1 like"/>
    <property type="match status" value="1"/>
</dbReference>
<dbReference type="InterPro" id="IPR025303">
    <property type="entry name" value="PdaC"/>
</dbReference>
<evidence type="ECO:0000259" key="2">
    <source>
        <dbReference type="Pfam" id="PF11738"/>
    </source>
</evidence>
<dbReference type="STRING" id="1042163.BRLA_c032350"/>
<evidence type="ECO:0000259" key="1">
    <source>
        <dbReference type="Pfam" id="PF07833"/>
    </source>
</evidence>
<dbReference type="Gene3D" id="3.30.457.10">
    <property type="entry name" value="Copper amine oxidase-like, N-terminal domain"/>
    <property type="match status" value="1"/>
</dbReference>
<evidence type="ECO:0000259" key="3">
    <source>
        <dbReference type="Pfam" id="PF13739"/>
    </source>
</evidence>
<evidence type="ECO:0000313" key="5">
    <source>
        <dbReference type="Proteomes" id="UP000005850"/>
    </source>
</evidence>
<dbReference type="EMBL" id="CP007806">
    <property type="protein sequence ID" value="AIG27547.1"/>
    <property type="molecule type" value="Genomic_DNA"/>
</dbReference>
<organism evidence="4 5">
    <name type="scientific">Brevibacillus laterosporus LMG 15441</name>
    <dbReference type="NCBI Taxonomy" id="1042163"/>
    <lineage>
        <taxon>Bacteria</taxon>
        <taxon>Bacillati</taxon>
        <taxon>Bacillota</taxon>
        <taxon>Bacilli</taxon>
        <taxon>Bacillales</taxon>
        <taxon>Paenibacillaceae</taxon>
        <taxon>Brevibacillus</taxon>
    </lineage>
</organism>
<accession>A0A075R4R8</accession>
<name>A0A075R4R8_BRELA</name>
<dbReference type="Proteomes" id="UP000005850">
    <property type="component" value="Chromosome"/>
</dbReference>
<protein>
    <submittedName>
        <fullName evidence="4">Anti-sigma-V factor RsiV</fullName>
    </submittedName>
</protein>
<reference evidence="4 5" key="1">
    <citation type="journal article" date="2011" name="J. Bacteriol.">
        <title>Genome sequence of Brevibacillus laterosporus LMG 15441, a pathogen of invertebrates.</title>
        <authorList>
            <person name="Djukic M."/>
            <person name="Poehlein A."/>
            <person name="Thurmer A."/>
            <person name="Daniel R."/>
        </authorList>
    </citation>
    <scope>NUCLEOTIDE SEQUENCE [LARGE SCALE GENOMIC DNA]</scope>
    <source>
        <strain evidence="4 5">LMG 15441</strain>
    </source>
</reference>
<evidence type="ECO:0000313" key="4">
    <source>
        <dbReference type="EMBL" id="AIG27547.1"/>
    </source>
</evidence>
<gene>
    <name evidence="4" type="primary">rsiV_1</name>
    <name evidence="4" type="ORF">BRLA_c032350</name>
</gene>
<feature type="domain" description="DUF3298" evidence="2">
    <location>
        <begin position="300"/>
        <end position="370"/>
    </location>
</feature>